<dbReference type="InterPro" id="IPR016181">
    <property type="entry name" value="Acyl_CoA_acyltransferase"/>
</dbReference>
<dbReference type="CDD" id="cd04301">
    <property type="entry name" value="NAT_SF"/>
    <property type="match status" value="1"/>
</dbReference>
<evidence type="ECO:0000256" key="1">
    <source>
        <dbReference type="ARBA" id="ARBA00022679"/>
    </source>
</evidence>
<dbReference type="SUPFAM" id="SSF55729">
    <property type="entry name" value="Acyl-CoA N-acyltransferases (Nat)"/>
    <property type="match status" value="1"/>
</dbReference>
<reference evidence="5" key="1">
    <citation type="submission" date="2016-10" db="EMBL/GenBank/DDBJ databases">
        <authorList>
            <person name="Varghese N."/>
            <person name="Submissions S."/>
        </authorList>
    </citation>
    <scope>NUCLEOTIDE SEQUENCE [LARGE SCALE GENOMIC DNA]</scope>
    <source>
        <strain evidence="5">DSM 19083</strain>
    </source>
</reference>
<dbReference type="OrthoDB" id="5243635at2"/>
<dbReference type="EMBL" id="FONZ01000002">
    <property type="protein sequence ID" value="SFF11832.1"/>
    <property type="molecule type" value="Genomic_DNA"/>
</dbReference>
<evidence type="ECO:0000313" key="4">
    <source>
        <dbReference type="EMBL" id="SFF11832.1"/>
    </source>
</evidence>
<dbReference type="Gene3D" id="3.40.630.30">
    <property type="match status" value="1"/>
</dbReference>
<accession>A0A1I2G2Q4</accession>
<dbReference type="GO" id="GO:0016747">
    <property type="term" value="F:acyltransferase activity, transferring groups other than amino-acyl groups"/>
    <property type="evidence" value="ECO:0007669"/>
    <property type="project" value="InterPro"/>
</dbReference>
<dbReference type="Proteomes" id="UP000198520">
    <property type="component" value="Unassembled WGS sequence"/>
</dbReference>
<dbReference type="GO" id="GO:0005840">
    <property type="term" value="C:ribosome"/>
    <property type="evidence" value="ECO:0007669"/>
    <property type="project" value="UniProtKB-KW"/>
</dbReference>
<evidence type="ECO:0000256" key="2">
    <source>
        <dbReference type="ARBA" id="ARBA00023315"/>
    </source>
</evidence>
<dbReference type="STRING" id="285351.SAMN04488035_1690"/>
<keyword evidence="1" id="KW-0808">Transferase</keyword>
<dbReference type="PANTHER" id="PTHR43877">
    <property type="entry name" value="AMINOALKYLPHOSPHONATE N-ACETYLTRANSFERASE-RELATED-RELATED"/>
    <property type="match status" value="1"/>
</dbReference>
<dbReference type="InterPro" id="IPR050832">
    <property type="entry name" value="Bact_Acetyltransf"/>
</dbReference>
<dbReference type="AlphaFoldDB" id="A0A1I2G2Q4"/>
<protein>
    <submittedName>
        <fullName evidence="4">Ribosomal protein S18 acetylase RimI</fullName>
    </submittedName>
</protein>
<sequence length="171" mass="19214">MVDLEDVTIRTATVADAADIAQVHVASWREAYAGIVPADYLAALDAEERRALWERALARGEITTWLAVVDSRTVGFATLGPRRDEDAEPGDLEIYAMYLDPEAWGRGVARDLMRHSLAEVPDGASLSLWVLGDNDRAQRFYRRHGFAPDGVERMEEYGDTYLVEVRYLRAK</sequence>
<dbReference type="Pfam" id="PF00583">
    <property type="entry name" value="Acetyltransf_1"/>
    <property type="match status" value="1"/>
</dbReference>
<keyword evidence="5" id="KW-1185">Reference proteome</keyword>
<name>A0A1I2G2Q4_9MICO</name>
<gene>
    <name evidence="4" type="ORF">SAMN04488035_1690</name>
</gene>
<keyword evidence="4" id="KW-0689">Ribosomal protein</keyword>
<proteinExistence type="predicted"/>
<keyword evidence="4" id="KW-0687">Ribonucleoprotein</keyword>
<dbReference type="PROSITE" id="PS51186">
    <property type="entry name" value="GNAT"/>
    <property type="match status" value="1"/>
</dbReference>
<evidence type="ECO:0000259" key="3">
    <source>
        <dbReference type="PROSITE" id="PS51186"/>
    </source>
</evidence>
<organism evidence="4 5">
    <name type="scientific">Flavimobilis marinus</name>
    <dbReference type="NCBI Taxonomy" id="285351"/>
    <lineage>
        <taxon>Bacteria</taxon>
        <taxon>Bacillati</taxon>
        <taxon>Actinomycetota</taxon>
        <taxon>Actinomycetes</taxon>
        <taxon>Micrococcales</taxon>
        <taxon>Jonesiaceae</taxon>
        <taxon>Flavimobilis</taxon>
    </lineage>
</organism>
<dbReference type="RefSeq" id="WP_093377125.1">
    <property type="nucleotide sequence ID" value="NZ_BNAN01000002.1"/>
</dbReference>
<keyword evidence="2" id="KW-0012">Acyltransferase</keyword>
<dbReference type="InterPro" id="IPR000182">
    <property type="entry name" value="GNAT_dom"/>
</dbReference>
<evidence type="ECO:0000313" key="5">
    <source>
        <dbReference type="Proteomes" id="UP000198520"/>
    </source>
</evidence>
<feature type="domain" description="N-acetyltransferase" evidence="3">
    <location>
        <begin position="7"/>
        <end position="169"/>
    </location>
</feature>